<evidence type="ECO:0000256" key="7">
    <source>
        <dbReference type="SAM" id="Phobius"/>
    </source>
</evidence>
<comment type="similarity">
    <text evidence="6">Belongs to the exbB/tolQ family.</text>
</comment>
<dbReference type="EMBL" id="JAXIVU010000002">
    <property type="protein sequence ID" value="MDY7218550.1"/>
    <property type="molecule type" value="Genomic_DNA"/>
</dbReference>
<dbReference type="InterPro" id="IPR002898">
    <property type="entry name" value="MotA_ExbB_proton_chnl"/>
</dbReference>
<evidence type="ECO:0000313" key="10">
    <source>
        <dbReference type="Proteomes" id="UP001294570"/>
    </source>
</evidence>
<feature type="transmembrane region" description="Helical" evidence="7">
    <location>
        <begin position="15"/>
        <end position="39"/>
    </location>
</feature>
<keyword evidence="2" id="KW-1003">Cell membrane</keyword>
<evidence type="ECO:0000259" key="8">
    <source>
        <dbReference type="Pfam" id="PF01618"/>
    </source>
</evidence>
<keyword evidence="6" id="KW-0813">Transport</keyword>
<feature type="transmembrane region" description="Helical" evidence="7">
    <location>
        <begin position="116"/>
        <end position="139"/>
    </location>
</feature>
<evidence type="ECO:0000256" key="5">
    <source>
        <dbReference type="ARBA" id="ARBA00023136"/>
    </source>
</evidence>
<keyword evidence="10" id="KW-1185">Reference proteome</keyword>
<accession>A0ABU5GQB9</accession>
<organism evidence="9 10">
    <name type="scientific">Denitrificimonas halotolerans</name>
    <dbReference type="NCBI Taxonomy" id="3098930"/>
    <lineage>
        <taxon>Bacteria</taxon>
        <taxon>Pseudomonadati</taxon>
        <taxon>Pseudomonadota</taxon>
        <taxon>Gammaproteobacteria</taxon>
        <taxon>Pseudomonadales</taxon>
        <taxon>Pseudomonadaceae</taxon>
        <taxon>Denitrificimonas</taxon>
    </lineage>
</organism>
<evidence type="ECO:0000256" key="1">
    <source>
        <dbReference type="ARBA" id="ARBA00004651"/>
    </source>
</evidence>
<feature type="transmembrane region" description="Helical" evidence="7">
    <location>
        <begin position="87"/>
        <end position="104"/>
    </location>
</feature>
<comment type="caution">
    <text evidence="9">The sequence shown here is derived from an EMBL/GenBank/DDBJ whole genome shotgun (WGS) entry which is preliminary data.</text>
</comment>
<evidence type="ECO:0000256" key="6">
    <source>
        <dbReference type="RuleBase" id="RU004057"/>
    </source>
</evidence>
<proteinExistence type="inferred from homology"/>
<reference evidence="9 10" key="1">
    <citation type="submission" date="2023-12" db="EMBL/GenBank/DDBJ databases">
        <title>Denitrificimonas halotolerans sp. nov.,a novel species isolated from landfill leachate.</title>
        <authorList>
            <person name="Wang S."/>
        </authorList>
    </citation>
    <scope>NUCLEOTIDE SEQUENCE [LARGE SCALE GENOMIC DNA]</scope>
    <source>
        <strain evidence="9 10">JX-1</strain>
    </source>
</reference>
<protein>
    <submittedName>
        <fullName evidence="9">MotA/TolQ/ExbB proton channel family protein</fullName>
    </submittedName>
</protein>
<dbReference type="Pfam" id="PF01618">
    <property type="entry name" value="MotA_ExbB"/>
    <property type="match status" value="1"/>
</dbReference>
<gene>
    <name evidence="9" type="ORF">TOI97_03000</name>
</gene>
<feature type="domain" description="MotA/TolQ/ExbB proton channel" evidence="8">
    <location>
        <begin position="73"/>
        <end position="151"/>
    </location>
</feature>
<dbReference type="RefSeq" id="WP_205341688.1">
    <property type="nucleotide sequence ID" value="NZ_JAXIVU010000002.1"/>
</dbReference>
<keyword evidence="4 7" id="KW-1133">Transmembrane helix</keyword>
<evidence type="ECO:0000256" key="4">
    <source>
        <dbReference type="ARBA" id="ARBA00022989"/>
    </source>
</evidence>
<evidence type="ECO:0000313" key="9">
    <source>
        <dbReference type="EMBL" id="MDY7218550.1"/>
    </source>
</evidence>
<keyword evidence="6" id="KW-0653">Protein transport</keyword>
<comment type="subcellular location">
    <subcellularLocation>
        <location evidence="1">Cell membrane</location>
        <topology evidence="1">Multi-pass membrane protein</topology>
    </subcellularLocation>
    <subcellularLocation>
        <location evidence="6">Membrane</location>
        <topology evidence="6">Multi-pass membrane protein</topology>
    </subcellularLocation>
</comment>
<keyword evidence="3 7" id="KW-0812">Transmembrane</keyword>
<sequence length="162" mass="18389">MNALEQSMYQLSHVFLYPVLLLIILSLTYALFALGAFLWEAWLRQRKRYTSVLLSWQAEHGGSSDDLELFILKQLEWLRITTRSTPMLGLIATMIPMGPAMLALTESNIDGVGENLVVAFSAVILALLSASISFFILTIRRRWLLQELRQFECLSQESACAF</sequence>
<dbReference type="Proteomes" id="UP001294570">
    <property type="component" value="Unassembled WGS sequence"/>
</dbReference>
<name>A0ABU5GQB9_9GAMM</name>
<keyword evidence="5 7" id="KW-0472">Membrane</keyword>
<evidence type="ECO:0000256" key="2">
    <source>
        <dbReference type="ARBA" id="ARBA00022475"/>
    </source>
</evidence>
<evidence type="ECO:0000256" key="3">
    <source>
        <dbReference type="ARBA" id="ARBA00022692"/>
    </source>
</evidence>